<dbReference type="OrthoDB" id="201362at2759"/>
<comment type="caution">
    <text evidence="4">The sequence shown here is derived from an EMBL/GenBank/DDBJ whole genome shotgun (WGS) entry which is preliminary data.</text>
</comment>
<dbReference type="Pfam" id="PF07896">
    <property type="entry name" value="DUF1674"/>
    <property type="match status" value="1"/>
</dbReference>
<evidence type="ECO:0000313" key="4">
    <source>
        <dbReference type="EMBL" id="PSK40148.1"/>
    </source>
</evidence>
<evidence type="ECO:0000256" key="1">
    <source>
        <dbReference type="ARBA" id="ARBA00005701"/>
    </source>
</evidence>
<name>A0A2P7YW05_9PEZI</name>
<dbReference type="GO" id="GO:0034553">
    <property type="term" value="P:mitochondrial respiratory chain complex II assembly"/>
    <property type="evidence" value="ECO:0007669"/>
    <property type="project" value="TreeGrafter"/>
</dbReference>
<gene>
    <name evidence="4" type="ORF">B9Z65_8088</name>
</gene>
<proteinExistence type="inferred from homology"/>
<dbReference type="PANTHER" id="PTHR28524">
    <property type="entry name" value="SUCCINATE DEHYDROGENASE ASSEMBLY FACTOR 4, MITOCHONDRIAL"/>
    <property type="match status" value="1"/>
</dbReference>
<dbReference type="AlphaFoldDB" id="A0A2P7YW05"/>
<evidence type="ECO:0000313" key="5">
    <source>
        <dbReference type="Proteomes" id="UP000243723"/>
    </source>
</evidence>
<sequence>MSVMRIPKLLSTRGARLYQRSFSTVPSRQLGFSQAPSPPRLPKEEQEAWEKLQQQSAGAFSQARAEDPSAAETSPADVETTAPRRSPIRVNQPGETQDSAQPAVKFDAEGDGEELHPNIRRGAPPEFQGDKNPKTGEVGGPKNDPLRWKGDWSYNGRVTDF</sequence>
<feature type="compositionally biased region" description="Basic and acidic residues" evidence="3">
    <location>
        <begin position="41"/>
        <end position="50"/>
    </location>
</feature>
<comment type="similarity">
    <text evidence="1">Belongs to the SDHAF4 family.</text>
</comment>
<dbReference type="PANTHER" id="PTHR28524:SF3">
    <property type="entry name" value="SUCCINATE DEHYDROGENASE ASSEMBLY FACTOR 4, MITOCHONDRIAL"/>
    <property type="match status" value="1"/>
</dbReference>
<dbReference type="InterPro" id="IPR012875">
    <property type="entry name" value="SDHF4"/>
</dbReference>
<dbReference type="Proteomes" id="UP000243723">
    <property type="component" value="Unassembled WGS sequence"/>
</dbReference>
<reference evidence="4 5" key="1">
    <citation type="submission" date="2017-05" db="EMBL/GenBank/DDBJ databases">
        <title>Draft genome sequence of Elsinoe australis.</title>
        <authorList>
            <person name="Cheng Q."/>
        </authorList>
    </citation>
    <scope>NUCLEOTIDE SEQUENCE [LARGE SCALE GENOMIC DNA]</scope>
    <source>
        <strain evidence="4 5">NL1</strain>
    </source>
</reference>
<evidence type="ECO:0000256" key="2">
    <source>
        <dbReference type="ARBA" id="ARBA00022170"/>
    </source>
</evidence>
<accession>A0A2P7YW05</accession>
<protein>
    <recommendedName>
        <fullName evidence="2">Succinate dehydrogenase assembly factor 4, mitochondrial</fullName>
    </recommendedName>
</protein>
<dbReference type="EMBL" id="NHZQ01000363">
    <property type="protein sequence ID" value="PSK40148.1"/>
    <property type="molecule type" value="Genomic_DNA"/>
</dbReference>
<dbReference type="GO" id="GO:0005739">
    <property type="term" value="C:mitochondrion"/>
    <property type="evidence" value="ECO:0007669"/>
    <property type="project" value="TreeGrafter"/>
</dbReference>
<organism evidence="4 5">
    <name type="scientific">Elsinoe australis</name>
    <dbReference type="NCBI Taxonomy" id="40998"/>
    <lineage>
        <taxon>Eukaryota</taxon>
        <taxon>Fungi</taxon>
        <taxon>Dikarya</taxon>
        <taxon>Ascomycota</taxon>
        <taxon>Pezizomycotina</taxon>
        <taxon>Dothideomycetes</taxon>
        <taxon>Dothideomycetidae</taxon>
        <taxon>Myriangiales</taxon>
        <taxon>Elsinoaceae</taxon>
        <taxon>Elsinoe</taxon>
    </lineage>
</organism>
<keyword evidence="5" id="KW-1185">Reference proteome</keyword>
<dbReference type="STRING" id="40998.A0A2P7YW05"/>
<evidence type="ECO:0000256" key="3">
    <source>
        <dbReference type="SAM" id="MobiDB-lite"/>
    </source>
</evidence>
<feature type="region of interest" description="Disordered" evidence="3">
    <location>
        <begin position="25"/>
        <end position="161"/>
    </location>
</feature>
<feature type="compositionally biased region" description="Polar residues" evidence="3">
    <location>
        <begin position="25"/>
        <end position="35"/>
    </location>
</feature>